<organism evidence="2 3">
    <name type="scientific">Streptacidiphilus fuscans</name>
    <dbReference type="NCBI Taxonomy" id="2789292"/>
    <lineage>
        <taxon>Bacteria</taxon>
        <taxon>Bacillati</taxon>
        <taxon>Actinomycetota</taxon>
        <taxon>Actinomycetes</taxon>
        <taxon>Kitasatosporales</taxon>
        <taxon>Streptomycetaceae</taxon>
        <taxon>Streptacidiphilus</taxon>
    </lineage>
</organism>
<name>A0A931B3V4_9ACTN</name>
<proteinExistence type="predicted"/>
<evidence type="ECO:0000313" key="2">
    <source>
        <dbReference type="EMBL" id="MBF9070634.1"/>
    </source>
</evidence>
<keyword evidence="3" id="KW-1185">Reference proteome</keyword>
<feature type="transmembrane region" description="Helical" evidence="1">
    <location>
        <begin position="80"/>
        <end position="102"/>
    </location>
</feature>
<dbReference type="AlphaFoldDB" id="A0A931B3V4"/>
<gene>
    <name evidence="2" type="ORF">I2501_21665</name>
</gene>
<accession>A0A931B3V4</accession>
<feature type="transmembrane region" description="Helical" evidence="1">
    <location>
        <begin position="45"/>
        <end position="74"/>
    </location>
</feature>
<evidence type="ECO:0000313" key="3">
    <source>
        <dbReference type="Proteomes" id="UP000657385"/>
    </source>
</evidence>
<keyword evidence="1" id="KW-0472">Membrane</keyword>
<dbReference type="InterPro" id="IPR009937">
    <property type="entry name" value="Phage_holin_3_6"/>
</dbReference>
<keyword evidence="1" id="KW-0812">Transmembrane</keyword>
<protein>
    <submittedName>
        <fullName evidence="2">Phage holin family protein</fullName>
    </submittedName>
</protein>
<dbReference type="EMBL" id="JADPRT010000009">
    <property type="protein sequence ID" value="MBF9070634.1"/>
    <property type="molecule type" value="Genomic_DNA"/>
</dbReference>
<reference evidence="2" key="1">
    <citation type="submission" date="2020-11" db="EMBL/GenBank/DDBJ databases">
        <title>Isolation and identification of active actinomycetes.</title>
        <authorList>
            <person name="Yu B."/>
        </authorList>
    </citation>
    <scope>NUCLEOTIDE SEQUENCE</scope>
    <source>
        <strain evidence="2">NEAU-YB345</strain>
    </source>
</reference>
<comment type="caution">
    <text evidence="2">The sequence shown here is derived from an EMBL/GenBank/DDBJ whole genome shotgun (WGS) entry which is preliminary data.</text>
</comment>
<dbReference type="Pfam" id="PF07332">
    <property type="entry name" value="Phage_holin_3_6"/>
    <property type="match status" value="1"/>
</dbReference>
<dbReference type="RefSeq" id="WP_196195810.1">
    <property type="nucleotide sequence ID" value="NZ_JADPRT010000009.1"/>
</dbReference>
<sequence length="149" mass="15357">MAAPETGTERTVGQLFASASADLSALVHDEIALAKQEIKKDVIRGAAGGSAGVVAAVILLASIPMFSFAAAYGIHSSGLGLVWCFLITGGAFVLIALILAFFTYRAFRKLSPPERTIAGAKATVDVLKNAKPHAAAPVPSVDGHKAITR</sequence>
<dbReference type="Proteomes" id="UP000657385">
    <property type="component" value="Unassembled WGS sequence"/>
</dbReference>
<evidence type="ECO:0000256" key="1">
    <source>
        <dbReference type="SAM" id="Phobius"/>
    </source>
</evidence>
<keyword evidence="1" id="KW-1133">Transmembrane helix</keyword>